<reference evidence="1 2" key="1">
    <citation type="submission" date="2019-06" db="EMBL/GenBank/DDBJ databases">
        <title>Persicimonas caeni gen. nov., sp. nov., a predatory bacterium isolated from solar saltern.</title>
        <authorList>
            <person name="Wang S."/>
        </authorList>
    </citation>
    <scope>NUCLEOTIDE SEQUENCE [LARGE SCALE GENOMIC DNA]</scope>
    <source>
        <strain evidence="1 2">YN101</strain>
    </source>
</reference>
<dbReference type="EMBL" id="CP041186">
    <property type="protein sequence ID" value="QDG52749.1"/>
    <property type="molecule type" value="Genomic_DNA"/>
</dbReference>
<evidence type="ECO:0000313" key="2">
    <source>
        <dbReference type="Proteomes" id="UP000315995"/>
    </source>
</evidence>
<organism evidence="1 2">
    <name type="scientific">Persicimonas caeni</name>
    <dbReference type="NCBI Taxonomy" id="2292766"/>
    <lineage>
        <taxon>Bacteria</taxon>
        <taxon>Deltaproteobacteria</taxon>
        <taxon>Bradymonadales</taxon>
        <taxon>Bradymonadaceae</taxon>
        <taxon>Persicimonas</taxon>
    </lineage>
</organism>
<gene>
    <name evidence="1" type="ORF">FIV42_18980</name>
</gene>
<accession>A0A5B8Y8N3</accession>
<sequence>MSGVDGQLDLLGGQAQVPQANNIHLLVVFVEAVEAGVRTVDALADKLDVDARTVRYYGDLARWLGFVRPKGKGEWEPTETGSLFADSVSARGRLFSRAVFSKDVIKLANQHKRQALDEGRELSTRDACLRAIERATELSESTARRRASSLASLLEAAYRPSRVEWESGEVLDDRRHPALEFEGESFLTALAVRHLGVRHRMQIGFPEQVVRFTANEAHKLERAHWKRASWQVEPNTQWFGSVPINDVTQGIAMRGGRDLRQLLVLAVPYVTMTCAFLALRDPLDRPLTSITDDMYGIRFWFHETDLGAPLEALGTLALELGLEPVDAPPHLAGVEDPHAAAAGDAGLLDVLLTSGICRRNDTVIEIAPGVRAEWREGSEDSPSILERLEPLKDEIFESLRRSGSR</sequence>
<proteinExistence type="predicted"/>
<dbReference type="OrthoDB" id="5485814at2"/>
<keyword evidence="2" id="KW-1185">Reference proteome</keyword>
<evidence type="ECO:0000313" key="1">
    <source>
        <dbReference type="EMBL" id="QDG52749.1"/>
    </source>
</evidence>
<protein>
    <submittedName>
        <fullName evidence="1">Uncharacterized protein</fullName>
    </submittedName>
</protein>
<dbReference type="Proteomes" id="UP000315995">
    <property type="component" value="Chromosome"/>
</dbReference>
<name>A0A4Y6PX83_PERCE</name>
<accession>A0A4Y6PX83</accession>
<dbReference type="AlphaFoldDB" id="A0A4Y6PX83"/>
<dbReference type="RefSeq" id="WP_141199214.1">
    <property type="nucleotide sequence ID" value="NZ_CP041186.1"/>
</dbReference>